<dbReference type="AlphaFoldDB" id="A0A3A9YSM0"/>
<protein>
    <submittedName>
        <fullName evidence="2">SH3 domain-containing protein</fullName>
    </submittedName>
</protein>
<accession>A0A3A9YSM0</accession>
<dbReference type="EMBL" id="RBAL01000015">
    <property type="protein sequence ID" value="RKN38965.1"/>
    <property type="molecule type" value="Genomic_DNA"/>
</dbReference>
<feature type="signal peptide" evidence="1">
    <location>
        <begin position="1"/>
        <end position="22"/>
    </location>
</feature>
<reference evidence="2 3" key="1">
    <citation type="journal article" date="2014" name="Int. J. Syst. Evol. Microbiol.">
        <title>Streptomyces hoynatensis sp. nov., isolated from deep marine sediment.</title>
        <authorList>
            <person name="Veyisoglu A."/>
            <person name="Sahin N."/>
        </authorList>
    </citation>
    <scope>NUCLEOTIDE SEQUENCE [LARGE SCALE GENOMIC DNA]</scope>
    <source>
        <strain evidence="2 3">KCTC 29097</strain>
    </source>
</reference>
<gene>
    <name evidence="2" type="ORF">D7294_22520</name>
</gene>
<feature type="chain" id="PRO_5017177746" evidence="1">
    <location>
        <begin position="23"/>
        <end position="120"/>
    </location>
</feature>
<organism evidence="2 3">
    <name type="scientific">Streptomyces hoynatensis</name>
    <dbReference type="NCBI Taxonomy" id="1141874"/>
    <lineage>
        <taxon>Bacteria</taxon>
        <taxon>Bacillati</taxon>
        <taxon>Actinomycetota</taxon>
        <taxon>Actinomycetes</taxon>
        <taxon>Kitasatosporales</taxon>
        <taxon>Streptomycetaceae</taxon>
        <taxon>Streptomyces</taxon>
    </lineage>
</organism>
<comment type="caution">
    <text evidence="2">The sequence shown here is derived from an EMBL/GenBank/DDBJ whole genome shotgun (WGS) entry which is preliminary data.</text>
</comment>
<keyword evidence="1" id="KW-0732">Signal</keyword>
<name>A0A3A9YSM0_9ACTN</name>
<evidence type="ECO:0000256" key="1">
    <source>
        <dbReference type="SAM" id="SignalP"/>
    </source>
</evidence>
<keyword evidence="3" id="KW-1185">Reference proteome</keyword>
<dbReference type="Proteomes" id="UP000272474">
    <property type="component" value="Unassembled WGS sequence"/>
</dbReference>
<sequence>MVFGLSTLFLAVGLGAAPSAVADAEDAAVCTHPSWSNKDSGVDYVRAALEEAPIRTGPNSGCGVVGMARYTDKVYLHCYTYNSAGNTWSHVRAVSIYDGREISGWIWDSNLVDHGSTQLC</sequence>
<evidence type="ECO:0000313" key="3">
    <source>
        <dbReference type="Proteomes" id="UP000272474"/>
    </source>
</evidence>
<proteinExistence type="predicted"/>
<evidence type="ECO:0000313" key="2">
    <source>
        <dbReference type="EMBL" id="RKN38965.1"/>
    </source>
</evidence>